<reference evidence="3 4" key="1">
    <citation type="journal article" date="2024" name="Commun. Biol.">
        <title>Comparative genomic analysis of thermophilic fungi reveals convergent evolutionary adaptations and gene losses.</title>
        <authorList>
            <person name="Steindorff A.S."/>
            <person name="Aguilar-Pontes M.V."/>
            <person name="Robinson A.J."/>
            <person name="Andreopoulos B."/>
            <person name="LaButti K."/>
            <person name="Kuo A."/>
            <person name="Mondo S."/>
            <person name="Riley R."/>
            <person name="Otillar R."/>
            <person name="Haridas S."/>
            <person name="Lipzen A."/>
            <person name="Grimwood J."/>
            <person name="Schmutz J."/>
            <person name="Clum A."/>
            <person name="Reid I.D."/>
            <person name="Moisan M.C."/>
            <person name="Butler G."/>
            <person name="Nguyen T.T.M."/>
            <person name="Dewar K."/>
            <person name="Conant G."/>
            <person name="Drula E."/>
            <person name="Henrissat B."/>
            <person name="Hansel C."/>
            <person name="Singer S."/>
            <person name="Hutchinson M.I."/>
            <person name="de Vries R.P."/>
            <person name="Natvig D.O."/>
            <person name="Powell A.J."/>
            <person name="Tsang A."/>
            <person name="Grigoriev I.V."/>
        </authorList>
    </citation>
    <scope>NUCLEOTIDE SEQUENCE [LARGE SCALE GENOMIC DNA]</scope>
    <source>
        <strain evidence="3 4">CBS 494.80</strain>
    </source>
</reference>
<feature type="domain" description="Peptidase S53" evidence="2">
    <location>
        <begin position="1"/>
        <end position="202"/>
    </location>
</feature>
<dbReference type="InterPro" id="IPR036852">
    <property type="entry name" value="Peptidase_S8/S53_dom_sf"/>
</dbReference>
<evidence type="ECO:0000259" key="2">
    <source>
        <dbReference type="PROSITE" id="PS51695"/>
    </source>
</evidence>
<dbReference type="PANTHER" id="PTHR14218:SF19">
    <property type="entry name" value="SERINE PROTEASE AORO, PUTATIVE (AFU_ORTHOLOGUE AFUA_6G10250)-RELATED"/>
    <property type="match status" value="1"/>
</dbReference>
<dbReference type="Proteomes" id="UP001595075">
    <property type="component" value="Unassembled WGS sequence"/>
</dbReference>
<proteinExistence type="predicted"/>
<dbReference type="PANTHER" id="PTHR14218">
    <property type="entry name" value="PROTEASE S8 TRIPEPTIDYL PEPTIDASE I CLN2"/>
    <property type="match status" value="1"/>
</dbReference>
<keyword evidence="4" id="KW-1185">Reference proteome</keyword>
<dbReference type="PROSITE" id="PS51695">
    <property type="entry name" value="SEDOLISIN"/>
    <property type="match status" value="1"/>
</dbReference>
<gene>
    <name evidence="3" type="ORF">VTL71DRAFT_9944</name>
</gene>
<dbReference type="InterPro" id="IPR030400">
    <property type="entry name" value="Sedolisin_dom"/>
</dbReference>
<dbReference type="EMBL" id="JAZHXI010000024">
    <property type="protein sequence ID" value="KAL2060122.1"/>
    <property type="molecule type" value="Genomic_DNA"/>
</dbReference>
<protein>
    <recommendedName>
        <fullName evidence="2">Peptidase S53 domain-containing protein</fullName>
    </recommendedName>
</protein>
<dbReference type="SUPFAM" id="SSF52743">
    <property type="entry name" value="Subtilisin-like"/>
    <property type="match status" value="1"/>
</dbReference>
<evidence type="ECO:0000256" key="1">
    <source>
        <dbReference type="PROSITE-ProRule" id="PRU01032"/>
    </source>
</evidence>
<dbReference type="InterPro" id="IPR050819">
    <property type="entry name" value="Tripeptidyl-peptidase_I"/>
</dbReference>
<organism evidence="3 4">
    <name type="scientific">Oculimacula yallundae</name>
    <dbReference type="NCBI Taxonomy" id="86028"/>
    <lineage>
        <taxon>Eukaryota</taxon>
        <taxon>Fungi</taxon>
        <taxon>Dikarya</taxon>
        <taxon>Ascomycota</taxon>
        <taxon>Pezizomycotina</taxon>
        <taxon>Leotiomycetes</taxon>
        <taxon>Helotiales</taxon>
        <taxon>Ploettnerulaceae</taxon>
        <taxon>Oculimacula</taxon>
    </lineage>
</organism>
<comment type="caution">
    <text evidence="3">The sequence shown here is derived from an EMBL/GenBank/DDBJ whole genome shotgun (WGS) entry which is preliminary data.</text>
</comment>
<evidence type="ECO:0000313" key="4">
    <source>
        <dbReference type="Proteomes" id="UP001595075"/>
    </source>
</evidence>
<sequence length="202" mass="21500">MQWNKMQGLSVILTSGDSGVAARSTDDGNADGCPGTGEVFNPDFPASCTYLTAVGVTYLPPDSSAVKKQEIAVTRFPSSGGISNIYAQPSYQKSTLATYFSQHDLGYKSYSTSRTNHLPAVTTNGGIYNRAGRGYPDVSAVGDNVLIYNTGVPTITGGTSVSALVFATTLNRSTSRDLLSAKRLWALSILLWALLPLCQFMH</sequence>
<accession>A0ABR4BRW6</accession>
<dbReference type="Gene3D" id="3.40.50.200">
    <property type="entry name" value="Peptidase S8/S53 domain"/>
    <property type="match status" value="1"/>
</dbReference>
<name>A0ABR4BRW6_9HELO</name>
<evidence type="ECO:0000313" key="3">
    <source>
        <dbReference type="EMBL" id="KAL2060122.1"/>
    </source>
</evidence>
<comment type="caution">
    <text evidence="1">Lacks conserved residue(s) required for the propagation of feature annotation.</text>
</comment>